<reference evidence="6 7" key="1">
    <citation type="submission" date="2016-03" db="EMBL/GenBank/DDBJ databases">
        <title>Chemosynthetic sulphur-oxidizing symbionts of marine invertebrate animals are capable of nitrogen fixation.</title>
        <authorList>
            <person name="Petersen J.M."/>
            <person name="Kemper A."/>
            <person name="Gruber-Vodicka H."/>
            <person name="Cardini U."/>
            <person name="Geest Mvander."/>
            <person name="Kleiner M."/>
            <person name="Bulgheresi S."/>
            <person name="Fussmann M."/>
            <person name="Herbold C."/>
            <person name="Seah B.K.B."/>
            <person name="Antony C.Paul."/>
            <person name="Liu D."/>
            <person name="Belitz A."/>
            <person name="Weber M."/>
        </authorList>
    </citation>
    <scope>NUCLEOTIDE SEQUENCE [LARGE SCALE GENOMIC DNA]</scope>
    <source>
        <strain evidence="6">G_D</strain>
    </source>
</reference>
<gene>
    <name evidence="4" type="primary">cbiA</name>
    <name evidence="6" type="ORF">A3196_09375</name>
</gene>
<accession>A0A1E2UQX8</accession>
<feature type="domain" description="CobB/CobQ-like glutamine amidotransferase" evidence="5">
    <location>
        <begin position="249"/>
        <end position="438"/>
    </location>
</feature>
<comment type="domain">
    <text evidence="4">Comprises of two domains. The C-terminal domain contains the binding site for glutamine and catalyzes the hydrolysis of this substrate to glutamate and ammonia. The N-terminal domain is anticipated to bind ATP and cobyrinate and catalyzes the ultimate synthesis of the diamide product. The ammonia produced via the glutaminase domain is probably translocated to the adjacent domain via a molecular tunnel, where it reacts with an activated intermediate.</text>
</comment>
<dbReference type="GO" id="GO:0009236">
    <property type="term" value="P:cobalamin biosynthetic process"/>
    <property type="evidence" value="ECO:0007669"/>
    <property type="project" value="UniProtKB-UniRule"/>
</dbReference>
<evidence type="ECO:0000313" key="7">
    <source>
        <dbReference type="Proteomes" id="UP000094849"/>
    </source>
</evidence>
<comment type="catalytic activity">
    <reaction evidence="4">
        <text>cob(II)yrinate + 2 L-glutamine + 2 ATP + 2 H2O = cob(II)yrinate a,c diamide + 2 L-glutamate + 2 ADP + 2 phosphate + 2 H(+)</text>
        <dbReference type="Rhea" id="RHEA:26289"/>
        <dbReference type="ChEBI" id="CHEBI:15377"/>
        <dbReference type="ChEBI" id="CHEBI:15378"/>
        <dbReference type="ChEBI" id="CHEBI:29985"/>
        <dbReference type="ChEBI" id="CHEBI:30616"/>
        <dbReference type="ChEBI" id="CHEBI:43474"/>
        <dbReference type="ChEBI" id="CHEBI:58359"/>
        <dbReference type="ChEBI" id="CHEBI:58537"/>
        <dbReference type="ChEBI" id="CHEBI:58894"/>
        <dbReference type="ChEBI" id="CHEBI:456216"/>
        <dbReference type="EC" id="6.3.5.11"/>
    </reaction>
</comment>
<comment type="similarity">
    <text evidence="1">Belongs to the CobB/CobQ family. CobQ subfamily.</text>
</comment>
<evidence type="ECO:0000256" key="1">
    <source>
        <dbReference type="ARBA" id="ARBA00006205"/>
    </source>
</evidence>
<comment type="similarity">
    <text evidence="4">Belongs to the CobB/CbiA family.</text>
</comment>
<dbReference type="Pfam" id="PF07685">
    <property type="entry name" value="GATase_3"/>
    <property type="match status" value="1"/>
</dbReference>
<dbReference type="STRING" id="1818881.A3196_09375"/>
<evidence type="ECO:0000256" key="2">
    <source>
        <dbReference type="ARBA" id="ARBA00022573"/>
    </source>
</evidence>
<dbReference type="InterPro" id="IPR029062">
    <property type="entry name" value="Class_I_gatase-like"/>
</dbReference>
<protein>
    <recommendedName>
        <fullName evidence="4">Cobyrinate a,c-diamide synthase</fullName>
        <ecNumber evidence="4">6.3.5.11</ecNumber>
    </recommendedName>
    <alternativeName>
        <fullName evidence="4">Cobyrinic acid a,c-diamide synthetase</fullName>
    </alternativeName>
</protein>
<dbReference type="AlphaFoldDB" id="A0A1E2UQX8"/>
<dbReference type="HAMAP" id="MF_00027">
    <property type="entry name" value="CobB_CbiA"/>
    <property type="match status" value="1"/>
</dbReference>
<dbReference type="InterPro" id="IPR004484">
    <property type="entry name" value="CbiA/CobB_synth"/>
</dbReference>
<evidence type="ECO:0000313" key="6">
    <source>
        <dbReference type="EMBL" id="ODB96952.1"/>
    </source>
</evidence>
<dbReference type="EMBL" id="LVJZ01000003">
    <property type="protein sequence ID" value="ODB96952.1"/>
    <property type="molecule type" value="Genomic_DNA"/>
</dbReference>
<dbReference type="PANTHER" id="PTHR43873:SF1">
    <property type="entry name" value="COBYRINATE A,C-DIAMIDE SYNTHASE"/>
    <property type="match status" value="1"/>
</dbReference>
<evidence type="ECO:0000259" key="5">
    <source>
        <dbReference type="Pfam" id="PF07685"/>
    </source>
</evidence>
<comment type="pathway">
    <text evidence="4">Cofactor biosynthesis; adenosylcobalamin biosynthesis; cob(II)yrinate a,c-diamide from sirohydrochlorin (anaerobic route): step 10/10.</text>
</comment>
<comment type="miscellaneous">
    <text evidence="4">The a and c carboxylates of cobyrinate are activated for nucleophilic attack via formation of a phosphorylated intermediate by ATP. CbiA catalyzes first the amidation of the c-carboxylate, and then that of the a-carboxylate.</text>
</comment>
<keyword evidence="3 4" id="KW-0315">Glutamine amidotransferase</keyword>
<dbReference type="CDD" id="cd03130">
    <property type="entry name" value="GATase1_CobB"/>
    <property type="match status" value="1"/>
</dbReference>
<keyword evidence="7" id="KW-1185">Reference proteome</keyword>
<dbReference type="Gene3D" id="3.40.50.300">
    <property type="entry name" value="P-loop containing nucleotide triphosphate hydrolases"/>
    <property type="match status" value="1"/>
</dbReference>
<keyword evidence="4" id="KW-0460">Magnesium</keyword>
<dbReference type="InterPro" id="IPR011698">
    <property type="entry name" value="GATase_3"/>
</dbReference>
<dbReference type="UniPathway" id="UPA00148">
    <property type="reaction ID" value="UER00231"/>
</dbReference>
<dbReference type="Gene3D" id="3.40.50.880">
    <property type="match status" value="1"/>
</dbReference>
<dbReference type="PANTHER" id="PTHR43873">
    <property type="entry name" value="COBYRINATE A,C-DIAMIDE SYNTHASE"/>
    <property type="match status" value="1"/>
</dbReference>
<dbReference type="GO" id="GO:0005524">
    <property type="term" value="F:ATP binding"/>
    <property type="evidence" value="ECO:0007669"/>
    <property type="project" value="UniProtKB-UniRule"/>
</dbReference>
<dbReference type="NCBIfam" id="TIGR00379">
    <property type="entry name" value="cobB"/>
    <property type="match status" value="1"/>
</dbReference>
<dbReference type="EC" id="6.3.5.11" evidence="4"/>
<evidence type="ECO:0000256" key="4">
    <source>
        <dbReference type="HAMAP-Rule" id="MF_00027"/>
    </source>
</evidence>
<dbReference type="CDD" id="cd05388">
    <property type="entry name" value="CobB_N"/>
    <property type="match status" value="1"/>
</dbReference>
<dbReference type="PROSITE" id="PS51274">
    <property type="entry name" value="GATASE_COBBQ"/>
    <property type="match status" value="1"/>
</dbReference>
<dbReference type="Pfam" id="PF13500">
    <property type="entry name" value="AAA_26"/>
    <property type="match status" value="1"/>
</dbReference>
<comment type="function">
    <text evidence="4">Catalyzes the ATP-dependent amidation of the two carboxylate groups at positions a and c of cobyrinate, using either L-glutamine or ammonia as the nitrogen source.</text>
</comment>
<comment type="cofactor">
    <cofactor evidence="4">
        <name>Mg(2+)</name>
        <dbReference type="ChEBI" id="CHEBI:18420"/>
    </cofactor>
</comment>
<dbReference type="RefSeq" id="WP_069004681.1">
    <property type="nucleotide sequence ID" value="NZ_LVJX01000005.1"/>
</dbReference>
<sequence length="461" mass="50744">MPSIYISAAHKSSGKTTLSIGLVRALVDRGVRVQPFKKGPDYIDPLWLSAAAGRACYNLDFYTQSREEITERYINQQQDCDLALIEGNKGLYDGVDVAGSNSNAAMAVHLGTPVVLVINCRGMTRGIAPLLLGYQAFDRDIRIAGVILNQVGGSRHQSKLIQVVEHYTDIPVLGAVQADPELQIVERHLGLIPSNEELSSDKLINKLAETAKTNVDLDRFLEIADGAEPIGHASTKTSLNSDRPYQGLKIGLARDEAFGFYYPDDLDRFRELGAELIEFNTLKDRELPDVDGIFLGGGFPETTMEQIESNPGMQQAIVGFIERGGPVYAECGGLIYLTRSLSWQGKKCRMAGVIPADTVMHDKPQGRGYVRLSETGRSPWPNLGVGLQEIYAHEFHYSSLIGLKAQQDDYAYRVERGFGIDGKNDGYVYKNLLASYTHRRSVGGNNWVARFLALVASVKNV</sequence>
<feature type="active site" description="Nucleophile" evidence="4">
    <location>
        <position position="331"/>
    </location>
</feature>
<proteinExistence type="inferred from homology"/>
<comment type="caution">
    <text evidence="6">The sequence shown here is derived from an EMBL/GenBank/DDBJ whole genome shotgun (WGS) entry which is preliminary data.</text>
</comment>
<dbReference type="InterPro" id="IPR027417">
    <property type="entry name" value="P-loop_NTPase"/>
</dbReference>
<evidence type="ECO:0000256" key="3">
    <source>
        <dbReference type="ARBA" id="ARBA00022962"/>
    </source>
</evidence>
<keyword evidence="2 4" id="KW-0169">Cobalamin biosynthesis</keyword>
<dbReference type="SUPFAM" id="SSF52317">
    <property type="entry name" value="Class I glutamine amidotransferase-like"/>
    <property type="match status" value="1"/>
</dbReference>
<keyword evidence="4" id="KW-0547">Nucleotide-binding</keyword>
<keyword evidence="4" id="KW-0436">Ligase</keyword>
<dbReference type="Proteomes" id="UP000094849">
    <property type="component" value="Unassembled WGS sequence"/>
</dbReference>
<name>A0A1E2UQX8_9GAMM</name>
<feature type="site" description="Increases nucleophilicity of active site Cys" evidence="4">
    <location>
        <position position="438"/>
    </location>
</feature>
<dbReference type="GO" id="GO:0042242">
    <property type="term" value="F:cobyrinic acid a,c-diamide synthase activity"/>
    <property type="evidence" value="ECO:0007669"/>
    <property type="project" value="UniProtKB-UniRule"/>
</dbReference>
<dbReference type="SUPFAM" id="SSF52540">
    <property type="entry name" value="P-loop containing nucleoside triphosphate hydrolases"/>
    <property type="match status" value="1"/>
</dbReference>
<keyword evidence="4" id="KW-0067">ATP-binding</keyword>
<dbReference type="NCBIfam" id="NF002204">
    <property type="entry name" value="PRK01077.1"/>
    <property type="match status" value="1"/>
</dbReference>
<organism evidence="6 7">
    <name type="scientific">Candidatus Thiodiazotropha endoloripes</name>
    <dbReference type="NCBI Taxonomy" id="1818881"/>
    <lineage>
        <taxon>Bacteria</taxon>
        <taxon>Pseudomonadati</taxon>
        <taxon>Pseudomonadota</taxon>
        <taxon>Gammaproteobacteria</taxon>
        <taxon>Chromatiales</taxon>
        <taxon>Sedimenticolaceae</taxon>
        <taxon>Candidatus Thiodiazotropha</taxon>
    </lineage>
</organism>